<gene>
    <name evidence="2" type="ORF">BGZ97_012838</name>
</gene>
<feature type="region of interest" description="Disordered" evidence="1">
    <location>
        <begin position="459"/>
        <end position="497"/>
    </location>
</feature>
<feature type="region of interest" description="Disordered" evidence="1">
    <location>
        <begin position="1"/>
        <end position="23"/>
    </location>
</feature>
<name>A0A9P6R1N8_9FUNG</name>
<organism evidence="2 3">
    <name type="scientific">Linnemannia gamsii</name>
    <dbReference type="NCBI Taxonomy" id="64522"/>
    <lineage>
        <taxon>Eukaryota</taxon>
        <taxon>Fungi</taxon>
        <taxon>Fungi incertae sedis</taxon>
        <taxon>Mucoromycota</taxon>
        <taxon>Mortierellomycotina</taxon>
        <taxon>Mortierellomycetes</taxon>
        <taxon>Mortierellales</taxon>
        <taxon>Mortierellaceae</taxon>
        <taxon>Linnemannia</taxon>
    </lineage>
</organism>
<feature type="compositionally biased region" description="Low complexity" evidence="1">
    <location>
        <begin position="296"/>
        <end position="307"/>
    </location>
</feature>
<feature type="region of interest" description="Disordered" evidence="1">
    <location>
        <begin position="363"/>
        <end position="383"/>
    </location>
</feature>
<reference evidence="2" key="1">
    <citation type="journal article" date="2020" name="Fungal Divers.">
        <title>Resolving the Mortierellaceae phylogeny through synthesis of multi-gene phylogenetics and phylogenomics.</title>
        <authorList>
            <person name="Vandepol N."/>
            <person name="Liber J."/>
            <person name="Desiro A."/>
            <person name="Na H."/>
            <person name="Kennedy M."/>
            <person name="Barry K."/>
            <person name="Grigoriev I.V."/>
            <person name="Miller A.N."/>
            <person name="O'Donnell K."/>
            <person name="Stajich J.E."/>
            <person name="Bonito G."/>
        </authorList>
    </citation>
    <scope>NUCLEOTIDE SEQUENCE</scope>
    <source>
        <strain evidence="2">NVP60</strain>
    </source>
</reference>
<feature type="region of interest" description="Disordered" evidence="1">
    <location>
        <begin position="219"/>
        <end position="308"/>
    </location>
</feature>
<protein>
    <submittedName>
        <fullName evidence="2">Uncharacterized protein</fullName>
    </submittedName>
</protein>
<dbReference type="AlphaFoldDB" id="A0A9P6R1N8"/>
<feature type="compositionally biased region" description="Low complexity" evidence="1">
    <location>
        <begin position="252"/>
        <end position="271"/>
    </location>
</feature>
<proteinExistence type="predicted"/>
<evidence type="ECO:0000313" key="3">
    <source>
        <dbReference type="Proteomes" id="UP000823405"/>
    </source>
</evidence>
<sequence>MSSQARSSSGCHSAGSHSAGGLPGPQVLFPNSFQIQAAESYNLRNYHHQTSTVTTGIHLGGLLSQSQNRSFEIYQKSIKRSLLHKRHSQSDTADSHNMADITTDNLLMSSSTVFQVDSESDHSTAAGSTTMDVDGYEYFCYSPATPDSLVTQGSPATQGSPGILDIIPLHRIHQVQEPTFVRHIEPSISSLLAHDFVLFDSDDESDYSITLFEQIGDPAEHSEAETQHSMDPAPVSTITANNQHMHSGPQQHTAPTNTLQHTTTATTIHSTGGSLPLKKRKRERDALERSLSPHINNTASDTNTSNSRLPLKKRKIGRAAWEQGLFAVDKDETATNPREIVAHLGTTVTHLGDTVTHNARTVAPNSSTETQLPLRKPKNGRASMKRRLSPLHVEHVASRVPAARDNPYIQSRTQHRPALKSNLINAAAVEMDRTRTPVRRPLAEIDINRINAITYLSPTVSQNRPPNRQRMHSHNANDENTFGDIRRSPINATNTAL</sequence>
<keyword evidence="3" id="KW-1185">Reference proteome</keyword>
<evidence type="ECO:0000256" key="1">
    <source>
        <dbReference type="SAM" id="MobiDB-lite"/>
    </source>
</evidence>
<dbReference type="Proteomes" id="UP000823405">
    <property type="component" value="Unassembled WGS sequence"/>
</dbReference>
<feature type="compositionally biased region" description="Low complexity" evidence="1">
    <location>
        <begin position="7"/>
        <end position="20"/>
    </location>
</feature>
<feature type="compositionally biased region" description="Polar residues" evidence="1">
    <location>
        <begin position="236"/>
        <end position="251"/>
    </location>
</feature>
<feature type="compositionally biased region" description="Basic and acidic residues" evidence="1">
    <location>
        <begin position="219"/>
        <end position="228"/>
    </location>
</feature>
<accession>A0A9P6R1N8</accession>
<evidence type="ECO:0000313" key="2">
    <source>
        <dbReference type="EMBL" id="KAG0310047.1"/>
    </source>
</evidence>
<comment type="caution">
    <text evidence="2">The sequence shown here is derived from an EMBL/GenBank/DDBJ whole genome shotgun (WGS) entry which is preliminary data.</text>
</comment>
<dbReference type="EMBL" id="JAAAIN010000892">
    <property type="protein sequence ID" value="KAG0310047.1"/>
    <property type="molecule type" value="Genomic_DNA"/>
</dbReference>